<dbReference type="Proteomes" id="UP001520878">
    <property type="component" value="Unassembled WGS sequence"/>
</dbReference>
<dbReference type="PRINTS" id="PR01490">
    <property type="entry name" value="RTXTOXIND"/>
</dbReference>
<evidence type="ECO:0000256" key="2">
    <source>
        <dbReference type="SAM" id="Phobius"/>
    </source>
</evidence>
<feature type="coiled-coil region" evidence="1">
    <location>
        <begin position="139"/>
        <end position="166"/>
    </location>
</feature>
<dbReference type="PANTHER" id="PTHR30386:SF28">
    <property type="entry name" value="EXPORTED PROTEIN"/>
    <property type="match status" value="1"/>
</dbReference>
<dbReference type="RefSeq" id="WP_229162936.1">
    <property type="nucleotide sequence ID" value="NZ_JAJEWP010000008.1"/>
</dbReference>
<organism evidence="3 4">
    <name type="scientific">Fluctibacter halophilus</name>
    <dbReference type="NCBI Taxonomy" id="226011"/>
    <lineage>
        <taxon>Bacteria</taxon>
        <taxon>Pseudomonadati</taxon>
        <taxon>Pseudomonadota</taxon>
        <taxon>Gammaproteobacteria</taxon>
        <taxon>Alteromonadales</taxon>
        <taxon>Alteromonadaceae</taxon>
        <taxon>Fluctibacter</taxon>
    </lineage>
</organism>
<dbReference type="EMBL" id="JAJEWP010000008">
    <property type="protein sequence ID" value="MCC2618223.1"/>
    <property type="molecule type" value="Genomic_DNA"/>
</dbReference>
<sequence>MHQPLFRQAAIDAPRNAHHGQPLLQPTRRQSLFALMVLLLLCAAVAWLTLTQRTQYLSVNGWLVPENGLLRVYAPRGIDHVESVLVNEGDRVQKGQVVAHLRHAQSSLGRDVTATLWQQQLDAVAKQAALDQQLLSHQRMSAQQQLASARRQQTHLESQLDVIRQRIASIQQQVARTSRLVASNVAARETLTQRQQQLMSEQNTHLSVQQQHESAQATVQQHLAKLEQIRLTEQQQRIAAQASLSQLNRQMALQQTAQTYAVLAPADGIIANLHVVAGQRVADASPVVKIIPRHSRLLARLAVPTHMAGQLIQYQSVRLRIDAFPYRQFGSLKGTVIDIDDAVTLPSELQDSPLSLASAAYLVTVAIDATDHGNQVSALLGSLRLGMTLIGDIATREQSMLAWMLEPLKGFRS</sequence>
<keyword evidence="4" id="KW-1185">Reference proteome</keyword>
<comment type="caution">
    <text evidence="3">The sequence shown here is derived from an EMBL/GenBank/DDBJ whole genome shotgun (WGS) entry which is preliminary data.</text>
</comment>
<name>A0ABS8GCI4_9ALTE</name>
<dbReference type="InterPro" id="IPR050739">
    <property type="entry name" value="MFP"/>
</dbReference>
<keyword evidence="2" id="KW-1133">Transmembrane helix</keyword>
<accession>A0ABS8GCI4</accession>
<protein>
    <submittedName>
        <fullName evidence="3">HlyD family efflux transporter periplasmic adaptor subunit</fullName>
    </submittedName>
</protein>
<dbReference type="PANTHER" id="PTHR30386">
    <property type="entry name" value="MEMBRANE FUSION SUBUNIT OF EMRAB-TOLC MULTIDRUG EFFLUX PUMP"/>
    <property type="match status" value="1"/>
</dbReference>
<evidence type="ECO:0000256" key="1">
    <source>
        <dbReference type="SAM" id="Coils"/>
    </source>
</evidence>
<reference evidence="3 4" key="1">
    <citation type="submission" date="2021-10" db="EMBL/GenBank/DDBJ databases">
        <title>Draft genome of Aestuariibacter halophilus JC2043.</title>
        <authorList>
            <person name="Emsley S.A."/>
            <person name="Pfannmuller K.M."/>
            <person name="Ushijima B."/>
            <person name="Saw J.H."/>
            <person name="Videau P."/>
        </authorList>
    </citation>
    <scope>NUCLEOTIDE SEQUENCE [LARGE SCALE GENOMIC DNA]</scope>
    <source>
        <strain evidence="3 4">JC2043</strain>
    </source>
</reference>
<keyword evidence="1" id="KW-0175">Coiled coil</keyword>
<feature type="transmembrane region" description="Helical" evidence="2">
    <location>
        <begin position="32"/>
        <end position="50"/>
    </location>
</feature>
<dbReference type="Gene3D" id="2.40.50.100">
    <property type="match status" value="1"/>
</dbReference>
<dbReference type="Gene3D" id="2.40.30.170">
    <property type="match status" value="1"/>
</dbReference>
<keyword evidence="2" id="KW-0472">Membrane</keyword>
<evidence type="ECO:0000313" key="4">
    <source>
        <dbReference type="Proteomes" id="UP001520878"/>
    </source>
</evidence>
<keyword evidence="2" id="KW-0812">Transmembrane</keyword>
<proteinExistence type="predicted"/>
<evidence type="ECO:0000313" key="3">
    <source>
        <dbReference type="EMBL" id="MCC2618223.1"/>
    </source>
</evidence>
<gene>
    <name evidence="3" type="ORF">LJ739_18345</name>
</gene>